<proteinExistence type="predicted"/>
<reference evidence="1" key="1">
    <citation type="submission" date="2020-06" db="EMBL/GenBank/DDBJ databases">
        <authorList>
            <person name="Li T."/>
            <person name="Hu X."/>
            <person name="Zhang T."/>
            <person name="Song X."/>
            <person name="Zhang H."/>
            <person name="Dai N."/>
            <person name="Sheng W."/>
            <person name="Hou X."/>
            <person name="Wei L."/>
        </authorList>
    </citation>
    <scope>NUCLEOTIDE SEQUENCE</scope>
    <source>
        <strain evidence="1">KEN1</strain>
        <tissue evidence="1">Leaf</tissue>
    </source>
</reference>
<comment type="caution">
    <text evidence="1">The sequence shown here is derived from an EMBL/GenBank/DDBJ whole genome shotgun (WGS) entry which is preliminary data.</text>
</comment>
<dbReference type="AlphaFoldDB" id="A0AAW2TB20"/>
<dbReference type="EMBL" id="JACGWN010000015">
    <property type="protein sequence ID" value="KAL0402145.1"/>
    <property type="molecule type" value="Genomic_DNA"/>
</dbReference>
<accession>A0AAW2TB20</accession>
<evidence type="ECO:0000313" key="1">
    <source>
        <dbReference type="EMBL" id="KAL0402145.1"/>
    </source>
</evidence>
<organism evidence="1">
    <name type="scientific">Sesamum latifolium</name>
    <dbReference type="NCBI Taxonomy" id="2727402"/>
    <lineage>
        <taxon>Eukaryota</taxon>
        <taxon>Viridiplantae</taxon>
        <taxon>Streptophyta</taxon>
        <taxon>Embryophyta</taxon>
        <taxon>Tracheophyta</taxon>
        <taxon>Spermatophyta</taxon>
        <taxon>Magnoliopsida</taxon>
        <taxon>eudicotyledons</taxon>
        <taxon>Gunneridae</taxon>
        <taxon>Pentapetalae</taxon>
        <taxon>asterids</taxon>
        <taxon>lamiids</taxon>
        <taxon>Lamiales</taxon>
        <taxon>Pedaliaceae</taxon>
        <taxon>Sesamum</taxon>
    </lineage>
</organism>
<gene>
    <name evidence="1" type="ORF">Slati_4244400</name>
</gene>
<reference evidence="1" key="2">
    <citation type="journal article" date="2024" name="Plant">
        <title>Genomic evolution and insights into agronomic trait innovations of Sesamum species.</title>
        <authorList>
            <person name="Miao H."/>
            <person name="Wang L."/>
            <person name="Qu L."/>
            <person name="Liu H."/>
            <person name="Sun Y."/>
            <person name="Le M."/>
            <person name="Wang Q."/>
            <person name="Wei S."/>
            <person name="Zheng Y."/>
            <person name="Lin W."/>
            <person name="Duan Y."/>
            <person name="Cao H."/>
            <person name="Xiong S."/>
            <person name="Wang X."/>
            <person name="Wei L."/>
            <person name="Li C."/>
            <person name="Ma Q."/>
            <person name="Ju M."/>
            <person name="Zhao R."/>
            <person name="Li G."/>
            <person name="Mu C."/>
            <person name="Tian Q."/>
            <person name="Mei H."/>
            <person name="Zhang T."/>
            <person name="Gao T."/>
            <person name="Zhang H."/>
        </authorList>
    </citation>
    <scope>NUCLEOTIDE SEQUENCE</scope>
    <source>
        <strain evidence="1">KEN1</strain>
    </source>
</reference>
<protein>
    <submittedName>
        <fullName evidence="1">Uncharacterized protein</fullName>
    </submittedName>
</protein>
<sequence length="196" mass="22148">MYGMVCKLKALKGPFRALRKAKGDLSDNVRLAKEYLEKAQGLLDRFKDDVLLQLVQCCRIIYCKAVELEASMLRQRAKMNWVQYGDQCSKLFFSKINTRRAKQRIYQITSSDGAILTEPNQVAAEFLSFFQSLLGGVRQRRSLNLEFLQPHLKHTLTEEEANAMITPVTQAEIRAAFFDIAEDGAPGPDGFSSGFS</sequence>
<name>A0AAW2TB20_9LAMI</name>